<dbReference type="EMBL" id="CP115965">
    <property type="protein sequence ID" value="WZW99559.1"/>
    <property type="molecule type" value="Genomic_DNA"/>
</dbReference>
<name>A0ABZ3C9X6_9ACTN</name>
<keyword evidence="2" id="KW-0315">Glutamine amidotransferase</keyword>
<evidence type="ECO:0000313" key="2">
    <source>
        <dbReference type="EMBL" id="WZW99559.1"/>
    </source>
</evidence>
<dbReference type="PANTHER" id="PTHR42695">
    <property type="entry name" value="GLUTAMINE AMIDOTRANSFERASE YLR126C-RELATED"/>
    <property type="match status" value="1"/>
</dbReference>
<dbReference type="CDD" id="cd01741">
    <property type="entry name" value="GATase1_1"/>
    <property type="match status" value="1"/>
</dbReference>
<keyword evidence="3" id="KW-1185">Reference proteome</keyword>
<dbReference type="InterPro" id="IPR017926">
    <property type="entry name" value="GATASE"/>
</dbReference>
<dbReference type="PROSITE" id="PS51273">
    <property type="entry name" value="GATASE_TYPE_1"/>
    <property type="match status" value="1"/>
</dbReference>
<dbReference type="Gene3D" id="3.40.50.880">
    <property type="match status" value="1"/>
</dbReference>
<dbReference type="RefSeq" id="WP_342373175.1">
    <property type="nucleotide sequence ID" value="NZ_CP115965.1"/>
</dbReference>
<evidence type="ECO:0000313" key="3">
    <source>
        <dbReference type="Proteomes" id="UP001434337"/>
    </source>
</evidence>
<protein>
    <submittedName>
        <fullName evidence="2">Type 1 glutamine amidotransferase</fullName>
    </submittedName>
</protein>
<feature type="domain" description="Glutamine amidotransferase" evidence="1">
    <location>
        <begin position="24"/>
        <end position="189"/>
    </location>
</feature>
<dbReference type="Proteomes" id="UP001434337">
    <property type="component" value="Chromosome"/>
</dbReference>
<dbReference type="PANTHER" id="PTHR42695:SF5">
    <property type="entry name" value="GLUTAMINE AMIDOTRANSFERASE YLR126C-RELATED"/>
    <property type="match status" value="1"/>
</dbReference>
<dbReference type="InterPro" id="IPR029062">
    <property type="entry name" value="Class_I_gatase-like"/>
</dbReference>
<organism evidence="2 3">
    <name type="scientific">Propioniciclava soli</name>
    <dbReference type="NCBI Taxonomy" id="2775081"/>
    <lineage>
        <taxon>Bacteria</taxon>
        <taxon>Bacillati</taxon>
        <taxon>Actinomycetota</taxon>
        <taxon>Actinomycetes</taxon>
        <taxon>Propionibacteriales</taxon>
        <taxon>Propionibacteriaceae</taxon>
        <taxon>Propioniciclava</taxon>
    </lineage>
</organism>
<evidence type="ECO:0000259" key="1">
    <source>
        <dbReference type="Pfam" id="PF00117"/>
    </source>
</evidence>
<reference evidence="2 3" key="1">
    <citation type="journal article" date="2023" name="Environ Microbiome">
        <title>A coral-associated actinobacterium mitigates coral bleaching under heat stress.</title>
        <authorList>
            <person name="Li J."/>
            <person name="Zou Y."/>
            <person name="Li Q."/>
            <person name="Zhang J."/>
            <person name="Bourne D.G."/>
            <person name="Lyu Y."/>
            <person name="Liu C."/>
            <person name="Zhang S."/>
        </authorList>
    </citation>
    <scope>NUCLEOTIDE SEQUENCE [LARGE SCALE GENOMIC DNA]</scope>
    <source>
        <strain evidence="2 3">SCSIO 13291</strain>
    </source>
</reference>
<dbReference type="PRINTS" id="PR00096">
    <property type="entry name" value="GATASE"/>
</dbReference>
<dbReference type="SUPFAM" id="SSF52317">
    <property type="entry name" value="Class I glutamine amidotransferase-like"/>
    <property type="match status" value="1"/>
</dbReference>
<dbReference type="PRINTS" id="PR00097">
    <property type="entry name" value="ANTSNTHASEII"/>
</dbReference>
<sequence>MTRLTVLQLDDAVPLDRFGPWLRDAGARVTVVDVPGSHRAGRGVPGVDALGHGLVVLGGRMSAHDTEAHPWLTALAALLADCVEVDLPVLGICLGHQILAEALGGQVRVADPGGGEVGPVALRWAEAAASDPVLAGAVAAGQRVAESHHDVVSHLPAGAIALASSAAYPHQAFRVGSALGVQFHPEAGPALVGRWEELSGHDPTPVVVALAAVDAEVSAVGRAVAEGFVRVCTPAPH</sequence>
<dbReference type="InterPro" id="IPR044992">
    <property type="entry name" value="ChyE-like"/>
</dbReference>
<gene>
    <name evidence="2" type="ORF">PCC79_05030</name>
</gene>
<dbReference type="Pfam" id="PF00117">
    <property type="entry name" value="GATase"/>
    <property type="match status" value="1"/>
</dbReference>
<accession>A0ABZ3C9X6</accession>
<proteinExistence type="predicted"/>